<evidence type="ECO:0000313" key="1">
    <source>
        <dbReference type="EMBL" id="EFN73947.1"/>
    </source>
</evidence>
<proteinExistence type="predicted"/>
<organism evidence="2">
    <name type="scientific">Camponotus floridanus</name>
    <name type="common">Florida carpenter ant</name>
    <dbReference type="NCBI Taxonomy" id="104421"/>
    <lineage>
        <taxon>Eukaryota</taxon>
        <taxon>Metazoa</taxon>
        <taxon>Ecdysozoa</taxon>
        <taxon>Arthropoda</taxon>
        <taxon>Hexapoda</taxon>
        <taxon>Insecta</taxon>
        <taxon>Pterygota</taxon>
        <taxon>Neoptera</taxon>
        <taxon>Endopterygota</taxon>
        <taxon>Hymenoptera</taxon>
        <taxon>Apocrita</taxon>
        <taxon>Aculeata</taxon>
        <taxon>Formicoidea</taxon>
        <taxon>Formicidae</taxon>
        <taxon>Formicinae</taxon>
        <taxon>Camponotus</taxon>
    </lineage>
</organism>
<evidence type="ECO:0000313" key="2">
    <source>
        <dbReference type="Proteomes" id="UP000000311"/>
    </source>
</evidence>
<gene>
    <name evidence="1" type="ORF">EAG_11886</name>
</gene>
<dbReference type="InParanoid" id="E1ZXZ0"/>
<accession>E1ZXZ0</accession>
<keyword evidence="2" id="KW-1185">Reference proteome</keyword>
<sequence>SMRRRAEACIVTEGGHIEHFL</sequence>
<name>E1ZXZ0_CAMFO</name>
<feature type="non-terminal residue" evidence="1">
    <location>
        <position position="21"/>
    </location>
</feature>
<reference evidence="1 2" key="1">
    <citation type="journal article" date="2010" name="Science">
        <title>Genomic comparison of the ants Camponotus floridanus and Harpegnathos saltator.</title>
        <authorList>
            <person name="Bonasio R."/>
            <person name="Zhang G."/>
            <person name="Ye C."/>
            <person name="Mutti N.S."/>
            <person name="Fang X."/>
            <person name="Qin N."/>
            <person name="Donahue G."/>
            <person name="Yang P."/>
            <person name="Li Q."/>
            <person name="Li C."/>
            <person name="Zhang P."/>
            <person name="Huang Z."/>
            <person name="Berger S.L."/>
            <person name="Reinberg D."/>
            <person name="Wang J."/>
            <person name="Liebig J."/>
        </authorList>
    </citation>
    <scope>NUCLEOTIDE SEQUENCE [LARGE SCALE GENOMIC DNA]</scope>
    <source>
        <strain evidence="2">C129</strain>
    </source>
</reference>
<protein>
    <submittedName>
        <fullName evidence="1">Uncharacterized protein</fullName>
    </submittedName>
</protein>
<dbReference type="AlphaFoldDB" id="E1ZXZ0"/>
<dbReference type="Proteomes" id="UP000000311">
    <property type="component" value="Unassembled WGS sequence"/>
</dbReference>
<feature type="non-terminal residue" evidence="1">
    <location>
        <position position="1"/>
    </location>
</feature>
<dbReference type="EMBL" id="GL435158">
    <property type="protein sequence ID" value="EFN73947.1"/>
    <property type="molecule type" value="Genomic_DNA"/>
</dbReference>